<accession>A0A4V3B2Q8</accession>
<protein>
    <recommendedName>
        <fullName evidence="3">TolB-like translocation protein</fullName>
    </recommendedName>
</protein>
<dbReference type="Gene3D" id="2.120.10.30">
    <property type="entry name" value="TolB, C-terminal domain"/>
    <property type="match status" value="1"/>
</dbReference>
<proteinExistence type="predicted"/>
<name>A0A4V3B2Q8_9MICC</name>
<evidence type="ECO:0000313" key="2">
    <source>
        <dbReference type="Proteomes" id="UP000294621"/>
    </source>
</evidence>
<reference evidence="1 2" key="1">
    <citation type="submission" date="2019-03" db="EMBL/GenBank/DDBJ databases">
        <title>Genome Sequencing and Assembly of Various Microbes Isolated from Partially Reclaimed Soil and Acid Mine Drainage (AMD) Site.</title>
        <authorList>
            <person name="Steinbock B."/>
            <person name="Bechtold R."/>
            <person name="Sevigny J.L."/>
            <person name="Thomas D."/>
            <person name="Cuthill L.R."/>
            <person name="Aveiro Johannsen E.J."/>
            <person name="Thomas K."/>
            <person name="Ghosh A."/>
        </authorList>
    </citation>
    <scope>NUCLEOTIDE SEQUENCE [LARGE SCALE GENOMIC DNA]</scope>
    <source>
        <strain evidence="1 2">S-A1</strain>
    </source>
</reference>
<organism evidence="1 2">
    <name type="scientific">Arthrobacter nitrophenolicus</name>
    <dbReference type="NCBI Taxonomy" id="683150"/>
    <lineage>
        <taxon>Bacteria</taxon>
        <taxon>Bacillati</taxon>
        <taxon>Actinomycetota</taxon>
        <taxon>Actinomycetes</taxon>
        <taxon>Micrococcales</taxon>
        <taxon>Micrococcaceae</taxon>
        <taxon>Arthrobacter</taxon>
    </lineage>
</organism>
<dbReference type="OrthoDB" id="9808778at2"/>
<dbReference type="Proteomes" id="UP000294621">
    <property type="component" value="Unassembled WGS sequence"/>
</dbReference>
<comment type="caution">
    <text evidence="1">The sequence shown here is derived from an EMBL/GenBank/DDBJ whole genome shotgun (WGS) entry which is preliminary data.</text>
</comment>
<dbReference type="EMBL" id="SMZQ01000001">
    <property type="protein sequence ID" value="TDL41738.1"/>
    <property type="molecule type" value="Genomic_DNA"/>
</dbReference>
<evidence type="ECO:0000313" key="1">
    <source>
        <dbReference type="EMBL" id="TDL41738.1"/>
    </source>
</evidence>
<dbReference type="AlphaFoldDB" id="A0A4V3B2Q8"/>
<dbReference type="SUPFAM" id="SSF82171">
    <property type="entry name" value="DPP6 N-terminal domain-like"/>
    <property type="match status" value="1"/>
</dbReference>
<dbReference type="InterPro" id="IPR011042">
    <property type="entry name" value="6-blade_b-propeller_TolB-like"/>
</dbReference>
<gene>
    <name evidence="1" type="ORF">E2R57_03600</name>
</gene>
<evidence type="ECO:0008006" key="3">
    <source>
        <dbReference type="Google" id="ProtNLM"/>
    </source>
</evidence>
<sequence>MTAPVRTATGRLRWLVLSAVTAFLLSGAGIYAVSAFQRLQESLGALPPVAVAAGNTGLPADSFVLFRNTAGGQGYGMAATVALANPAGPRTIGSAPCDRVYSVGTGLVCLSTNRGLATTFGATLYGANWQQLHSWSLSGIPSRARASRDGTLVATTVFVTGHSYAGTGSSTETVIRSVAGPAKDENLEQFALIVNGGQVTATDRNIWGVTFVPGQPDAFYATAASSGRHWLVRGSISNRTLTAVHDGVECPSISPDGTRIAFKKNTGSGLKPHWKIAILDMATGGETILSEGRSVDDQIEWIDDKSLLYGMSRDGEAGDSDIWRITADAGGQPELYIEHAWSPSVVLR</sequence>